<keyword evidence="14" id="KW-1185">Reference proteome</keyword>
<dbReference type="SUPFAM" id="SSF52833">
    <property type="entry name" value="Thioredoxin-like"/>
    <property type="match status" value="2"/>
</dbReference>
<sequence>MQEILQRGSLITKDGETTADEAFKDVKAIGLYFSMHSCPPCRQFTPLFADIYNDVNSGSKQIEVVFVSGDKSQEDFKEYYEEMPWITLPFKDERVLELVKKYEVKGVPRLVMLKPDGTVLSQNAVQRIIKEGPEAIEEFTAGKVEQQQNQMGGTNQKQNQAMESLKSQVQEVISGNPVVVFSKTFCPYCTEAKNILNKANVSYTLRELDTEDDGSQTQEALKSLTGQNTVPNIFIAGNHIGGCSDLKAKIKTGEVKTLLNTNEIPNGF</sequence>
<dbReference type="AlphaFoldDB" id="A0A078A8V3"/>
<feature type="domain" description="Thioredoxin" evidence="12">
    <location>
        <begin position="1"/>
        <end position="149"/>
    </location>
</feature>
<dbReference type="NCBIfam" id="TIGR02180">
    <property type="entry name" value="GRX_euk"/>
    <property type="match status" value="1"/>
</dbReference>
<comment type="similarity">
    <text evidence="9">Belongs to the nucleoredoxin family.</text>
</comment>
<accession>A0A078A8V3</accession>
<evidence type="ECO:0000256" key="4">
    <source>
        <dbReference type="ARBA" id="ARBA00022982"/>
    </source>
</evidence>
<dbReference type="PROSITE" id="PS00195">
    <property type="entry name" value="GLUTAREDOXIN_1"/>
    <property type="match status" value="1"/>
</dbReference>
<dbReference type="EC" id="1.8.1.8" evidence="1"/>
<dbReference type="PROSITE" id="PS51352">
    <property type="entry name" value="THIOREDOXIN_2"/>
    <property type="match status" value="1"/>
</dbReference>
<dbReference type="InterPro" id="IPR011767">
    <property type="entry name" value="GLR_AS"/>
</dbReference>
<comment type="catalytic activity">
    <reaction evidence="10">
        <text>[protein]-dithiol + NAD(+) = [protein]-disulfide + NADH + H(+)</text>
        <dbReference type="Rhea" id="RHEA:18749"/>
        <dbReference type="Rhea" id="RHEA-COMP:10593"/>
        <dbReference type="Rhea" id="RHEA-COMP:10594"/>
        <dbReference type="ChEBI" id="CHEBI:15378"/>
        <dbReference type="ChEBI" id="CHEBI:29950"/>
        <dbReference type="ChEBI" id="CHEBI:50058"/>
        <dbReference type="ChEBI" id="CHEBI:57540"/>
        <dbReference type="ChEBI" id="CHEBI:57945"/>
        <dbReference type="EC" id="1.8.1.8"/>
    </reaction>
</comment>
<dbReference type="PRINTS" id="PR00160">
    <property type="entry name" value="GLUTAREDOXIN"/>
</dbReference>
<dbReference type="InterPro" id="IPR014025">
    <property type="entry name" value="Glutaredoxin_subgr"/>
</dbReference>
<evidence type="ECO:0000259" key="12">
    <source>
        <dbReference type="PROSITE" id="PS51352"/>
    </source>
</evidence>
<keyword evidence="2" id="KW-0813">Transport</keyword>
<gene>
    <name evidence="13" type="primary">Contig10236.g10924</name>
    <name evidence="13" type="ORF">STYLEM_6941</name>
</gene>
<reference evidence="13 14" key="1">
    <citation type="submission" date="2014-06" db="EMBL/GenBank/DDBJ databases">
        <authorList>
            <person name="Swart Estienne"/>
        </authorList>
    </citation>
    <scope>NUCLEOTIDE SEQUENCE [LARGE SCALE GENOMIC DNA]</scope>
    <source>
        <strain evidence="13 14">130c</strain>
    </source>
</reference>
<dbReference type="InterPro" id="IPR012336">
    <property type="entry name" value="Thioredoxin-like_fold"/>
</dbReference>
<evidence type="ECO:0000256" key="8">
    <source>
        <dbReference type="ARBA" id="ARBA00023284"/>
    </source>
</evidence>
<dbReference type="Gene3D" id="3.40.30.10">
    <property type="entry name" value="Glutaredoxin"/>
    <property type="match status" value="2"/>
</dbReference>
<dbReference type="InterPro" id="IPR052259">
    <property type="entry name" value="Nucleoredoxin-like"/>
</dbReference>
<evidence type="ECO:0000256" key="7">
    <source>
        <dbReference type="ARBA" id="ARBA00023157"/>
    </source>
</evidence>
<name>A0A078A8V3_STYLE</name>
<keyword evidence="3" id="KW-0677">Repeat</keyword>
<protein>
    <recommendedName>
        <fullName evidence="1">protein-disulfide reductase</fullName>
        <ecNumber evidence="1">1.8.1.8</ecNumber>
    </recommendedName>
</protein>
<evidence type="ECO:0000256" key="3">
    <source>
        <dbReference type="ARBA" id="ARBA00022737"/>
    </source>
</evidence>
<dbReference type="PANTHER" id="PTHR13871">
    <property type="entry name" value="THIOREDOXIN"/>
    <property type="match status" value="1"/>
</dbReference>
<dbReference type="InterPro" id="IPR013766">
    <property type="entry name" value="Thioredoxin_domain"/>
</dbReference>
<dbReference type="InParanoid" id="A0A078A8V3"/>
<dbReference type="InterPro" id="IPR011899">
    <property type="entry name" value="Glutaredoxin_euk/vir"/>
</dbReference>
<dbReference type="CDD" id="cd03419">
    <property type="entry name" value="GRX_GRXh_1_2_like"/>
    <property type="match status" value="1"/>
</dbReference>
<dbReference type="InterPro" id="IPR002109">
    <property type="entry name" value="Glutaredoxin"/>
</dbReference>
<evidence type="ECO:0000256" key="1">
    <source>
        <dbReference type="ARBA" id="ARBA00012612"/>
    </source>
</evidence>
<organism evidence="13 14">
    <name type="scientific">Stylonychia lemnae</name>
    <name type="common">Ciliate</name>
    <dbReference type="NCBI Taxonomy" id="5949"/>
    <lineage>
        <taxon>Eukaryota</taxon>
        <taxon>Sar</taxon>
        <taxon>Alveolata</taxon>
        <taxon>Ciliophora</taxon>
        <taxon>Intramacronucleata</taxon>
        <taxon>Spirotrichea</taxon>
        <taxon>Stichotrichia</taxon>
        <taxon>Sporadotrichida</taxon>
        <taxon>Oxytrichidae</taxon>
        <taxon>Stylonychinae</taxon>
        <taxon>Stylonychia</taxon>
    </lineage>
</organism>
<keyword evidence="5" id="KW-0560">Oxidoreductase</keyword>
<keyword evidence="8" id="KW-0676">Redox-active center</keyword>
<evidence type="ECO:0000256" key="2">
    <source>
        <dbReference type="ARBA" id="ARBA00022448"/>
    </source>
</evidence>
<evidence type="ECO:0000256" key="10">
    <source>
        <dbReference type="ARBA" id="ARBA00047388"/>
    </source>
</evidence>
<evidence type="ECO:0000256" key="11">
    <source>
        <dbReference type="ARBA" id="ARBA00047804"/>
    </source>
</evidence>
<dbReference type="PROSITE" id="PS51354">
    <property type="entry name" value="GLUTAREDOXIN_2"/>
    <property type="match status" value="1"/>
</dbReference>
<dbReference type="InterPro" id="IPR036249">
    <property type="entry name" value="Thioredoxin-like_sf"/>
</dbReference>
<dbReference type="PANTHER" id="PTHR13871:SF96">
    <property type="entry name" value="THIOREDOXIN DOMAIN-CONTAINING PROTEIN"/>
    <property type="match status" value="1"/>
</dbReference>
<dbReference type="Proteomes" id="UP000039865">
    <property type="component" value="Unassembled WGS sequence"/>
</dbReference>
<dbReference type="GO" id="GO:0047134">
    <property type="term" value="F:protein-disulfide reductase [NAD(P)H] activity"/>
    <property type="evidence" value="ECO:0007669"/>
    <property type="project" value="UniProtKB-EC"/>
</dbReference>
<dbReference type="EMBL" id="CCKQ01006649">
    <property type="protein sequence ID" value="CDW77972.1"/>
    <property type="molecule type" value="Genomic_DNA"/>
</dbReference>
<dbReference type="CDD" id="cd02964">
    <property type="entry name" value="TryX_like_family"/>
    <property type="match status" value="1"/>
</dbReference>
<comment type="catalytic activity">
    <reaction evidence="11">
        <text>[protein]-dithiol + NADP(+) = [protein]-disulfide + NADPH + H(+)</text>
        <dbReference type="Rhea" id="RHEA:18753"/>
        <dbReference type="Rhea" id="RHEA-COMP:10593"/>
        <dbReference type="Rhea" id="RHEA-COMP:10594"/>
        <dbReference type="ChEBI" id="CHEBI:15378"/>
        <dbReference type="ChEBI" id="CHEBI:29950"/>
        <dbReference type="ChEBI" id="CHEBI:50058"/>
        <dbReference type="ChEBI" id="CHEBI:57783"/>
        <dbReference type="ChEBI" id="CHEBI:58349"/>
        <dbReference type="EC" id="1.8.1.8"/>
    </reaction>
</comment>
<evidence type="ECO:0000256" key="9">
    <source>
        <dbReference type="ARBA" id="ARBA00025782"/>
    </source>
</evidence>
<dbReference type="Pfam" id="PF00462">
    <property type="entry name" value="Glutaredoxin"/>
    <property type="match status" value="1"/>
</dbReference>
<dbReference type="OrthoDB" id="418495at2759"/>
<keyword evidence="4" id="KW-0249">Electron transport</keyword>
<keyword evidence="6" id="KW-0520">NAD</keyword>
<dbReference type="FunFam" id="3.40.30.10:FF:000026">
    <property type="entry name" value="Glutaredoxin 2"/>
    <property type="match status" value="1"/>
</dbReference>
<evidence type="ECO:0000313" key="13">
    <source>
        <dbReference type="EMBL" id="CDW77972.1"/>
    </source>
</evidence>
<dbReference type="Pfam" id="PF13905">
    <property type="entry name" value="Thioredoxin_8"/>
    <property type="match status" value="1"/>
</dbReference>
<evidence type="ECO:0000256" key="6">
    <source>
        <dbReference type="ARBA" id="ARBA00023027"/>
    </source>
</evidence>
<evidence type="ECO:0000256" key="5">
    <source>
        <dbReference type="ARBA" id="ARBA00023002"/>
    </source>
</evidence>
<evidence type="ECO:0000313" key="14">
    <source>
        <dbReference type="Proteomes" id="UP000039865"/>
    </source>
</evidence>
<proteinExistence type="inferred from homology"/>
<keyword evidence="7" id="KW-1015">Disulfide bond</keyword>